<dbReference type="GO" id="GO:0006308">
    <property type="term" value="P:DNA catabolic process"/>
    <property type="evidence" value="ECO:0007669"/>
    <property type="project" value="InterPro"/>
</dbReference>
<dbReference type="GO" id="GO:0009318">
    <property type="term" value="C:exodeoxyribonuclease VII complex"/>
    <property type="evidence" value="ECO:0007669"/>
    <property type="project" value="InterPro"/>
</dbReference>
<dbReference type="Proteomes" id="UP000697330">
    <property type="component" value="Unassembled WGS sequence"/>
</dbReference>
<dbReference type="PANTHER" id="PTHR30008:SF0">
    <property type="entry name" value="EXODEOXYRIBONUCLEASE 7 LARGE SUBUNIT"/>
    <property type="match status" value="1"/>
</dbReference>
<protein>
    <submittedName>
        <fullName evidence="2">Exodeoxyribonuclease VII large subunit</fullName>
    </submittedName>
</protein>
<dbReference type="AlphaFoldDB" id="A0A921KM42"/>
<evidence type="ECO:0000313" key="3">
    <source>
        <dbReference type="Proteomes" id="UP000697330"/>
    </source>
</evidence>
<feature type="domain" description="Exonuclease VII large subunit C-terminal" evidence="1">
    <location>
        <begin position="5"/>
        <end position="66"/>
    </location>
</feature>
<feature type="non-terminal residue" evidence="2">
    <location>
        <position position="1"/>
    </location>
</feature>
<reference evidence="2" key="2">
    <citation type="submission" date="2021-09" db="EMBL/GenBank/DDBJ databases">
        <authorList>
            <person name="Gilroy R."/>
        </authorList>
    </citation>
    <scope>NUCLEOTIDE SEQUENCE</scope>
    <source>
        <strain evidence="2">CHK124-7917</strain>
    </source>
</reference>
<dbReference type="GO" id="GO:0008855">
    <property type="term" value="F:exodeoxyribonuclease VII activity"/>
    <property type="evidence" value="ECO:0007669"/>
    <property type="project" value="InterPro"/>
</dbReference>
<reference evidence="2" key="1">
    <citation type="journal article" date="2021" name="PeerJ">
        <title>Extensive microbial diversity within the chicken gut microbiome revealed by metagenomics and culture.</title>
        <authorList>
            <person name="Gilroy R."/>
            <person name="Ravi A."/>
            <person name="Getino M."/>
            <person name="Pursley I."/>
            <person name="Horton D.L."/>
            <person name="Alikhan N.F."/>
            <person name="Baker D."/>
            <person name="Gharbi K."/>
            <person name="Hall N."/>
            <person name="Watson M."/>
            <person name="Adriaenssens E.M."/>
            <person name="Foster-Nyarko E."/>
            <person name="Jarju S."/>
            <person name="Secka A."/>
            <person name="Antonio M."/>
            <person name="Oren A."/>
            <person name="Chaudhuri R.R."/>
            <person name="La Ragione R."/>
            <person name="Hildebrand F."/>
            <person name="Pallen M.J."/>
        </authorList>
    </citation>
    <scope>NUCLEOTIDE SEQUENCE</scope>
    <source>
        <strain evidence="2">CHK124-7917</strain>
    </source>
</reference>
<sequence length="73" mass="7361">APRLLRPAESTLARLAASLDALSPLSVLARGYAIARDGAGHVVKDAAALSCGDDVRVLLGTGSFDATVTAVND</sequence>
<dbReference type="RefSeq" id="WP_274959638.1">
    <property type="nucleotide sequence ID" value="NZ_DYWQ01000153.1"/>
</dbReference>
<comment type="caution">
    <text evidence="2">The sequence shown here is derived from an EMBL/GenBank/DDBJ whole genome shotgun (WGS) entry which is preliminary data.</text>
</comment>
<gene>
    <name evidence="2" type="ORF">K8U72_09755</name>
</gene>
<dbReference type="InterPro" id="IPR003753">
    <property type="entry name" value="Exonuc_VII_L"/>
</dbReference>
<dbReference type="PANTHER" id="PTHR30008">
    <property type="entry name" value="EXODEOXYRIBONUCLEASE 7 LARGE SUBUNIT"/>
    <property type="match status" value="1"/>
</dbReference>
<proteinExistence type="predicted"/>
<name>A0A921KM42_9ACTN</name>
<evidence type="ECO:0000313" key="2">
    <source>
        <dbReference type="EMBL" id="HJF46045.1"/>
    </source>
</evidence>
<dbReference type="Pfam" id="PF02601">
    <property type="entry name" value="Exonuc_VII_L"/>
    <property type="match status" value="1"/>
</dbReference>
<organism evidence="2 3">
    <name type="scientific">Thermophilibacter provencensis</name>
    <dbReference type="NCBI Taxonomy" id="1852386"/>
    <lineage>
        <taxon>Bacteria</taxon>
        <taxon>Bacillati</taxon>
        <taxon>Actinomycetota</taxon>
        <taxon>Coriobacteriia</taxon>
        <taxon>Coriobacteriales</taxon>
        <taxon>Atopobiaceae</taxon>
        <taxon>Thermophilibacter</taxon>
    </lineage>
</organism>
<dbReference type="InterPro" id="IPR020579">
    <property type="entry name" value="Exonuc_VII_lsu_C"/>
</dbReference>
<evidence type="ECO:0000259" key="1">
    <source>
        <dbReference type="Pfam" id="PF02601"/>
    </source>
</evidence>
<accession>A0A921KM42</accession>
<dbReference type="EMBL" id="DYWQ01000153">
    <property type="protein sequence ID" value="HJF46045.1"/>
    <property type="molecule type" value="Genomic_DNA"/>
</dbReference>